<evidence type="ECO:0008006" key="2">
    <source>
        <dbReference type="Google" id="ProtNLM"/>
    </source>
</evidence>
<reference evidence="1" key="1">
    <citation type="submission" date="2019-11" db="EMBL/GenBank/DDBJ databases">
        <authorList>
            <person name="Feng L."/>
        </authorList>
    </citation>
    <scope>NUCLEOTIDE SEQUENCE</scope>
    <source>
        <strain evidence="1">ChathewayiLFYP18</strain>
    </source>
</reference>
<sequence>MRAGKKESIGVLIGAMAEAESKSFYDDTEAVTSDLKSLLNIFLKKDSSSERVQILKDYESGAPLTGKGGIRQRLGAIDMEFFGRAYFPHYFSRPSPEFHRELDNIWQQGVLKGEYPTTPAKVKKISRMNGTKRVVAAPRGHAKSTSLTFKGSIHAIVYEYKHYPIIISDSSEQAEGFLDNIRVEFEENEALKEDFGSLVGKVWRSNVLITSTNIKVEAIGSGKKIRGRKHRNWRPDLLVLDDIENDENVRTPEQRKKLESWFLKAVSKAGDDYTDIIYIGTLLHYDSLLAKTLNNPGYKAIKYKAVISFSNEEDLWKEWEEIYTDLSNENHEADAREFFERHREKMLEGTEVLWEEKLSYYDLMVMRLTEGEASFNSEEQNEPINPEDCIFNPEWFEFYNEAEIDFKNRDFLFFGFVDPSLGKTKHSDFSAIITLAKHKVSGYMYVMDADIERRHPDKIIGDILEKEKMLRRDYGRGYKKFGAETVQFQWFLKEELAKASAKAGLYLPIEEVPQTSDKTMRIQTMQPDVKNHYIKFNKRHKRLLEQMEHFPMGAHDDGVDALEGCRTIAKKMKRFRVLDKGKLGL</sequence>
<dbReference type="InterPro" id="IPR006517">
    <property type="entry name" value="Phage_terminase_lsu-like_C"/>
</dbReference>
<proteinExistence type="predicted"/>
<name>A0A6N3I3I4_9FIRM</name>
<dbReference type="EMBL" id="CACRUH010000101">
    <property type="protein sequence ID" value="VYU83804.1"/>
    <property type="molecule type" value="Genomic_DNA"/>
</dbReference>
<dbReference type="Gene3D" id="3.30.420.240">
    <property type="match status" value="1"/>
</dbReference>
<protein>
    <recommendedName>
        <fullName evidence="2">Phage protein</fullName>
    </recommendedName>
</protein>
<dbReference type="RefSeq" id="WP_156834683.1">
    <property type="nucleotide sequence ID" value="NZ_CACRUH010000101.1"/>
</dbReference>
<evidence type="ECO:0000313" key="1">
    <source>
        <dbReference type="EMBL" id="VYU83804.1"/>
    </source>
</evidence>
<dbReference type="AlphaFoldDB" id="A0A6N3I3I4"/>
<dbReference type="NCBIfam" id="TIGR01630">
    <property type="entry name" value="psiM2_ORF9"/>
    <property type="match status" value="1"/>
</dbReference>
<accession>A0A6N3I3I4</accession>
<organism evidence="1">
    <name type="scientific">Hungatella hathewayi</name>
    <dbReference type="NCBI Taxonomy" id="154046"/>
    <lineage>
        <taxon>Bacteria</taxon>
        <taxon>Bacillati</taxon>
        <taxon>Bacillota</taxon>
        <taxon>Clostridia</taxon>
        <taxon>Lachnospirales</taxon>
        <taxon>Lachnospiraceae</taxon>
        <taxon>Hungatella</taxon>
    </lineage>
</organism>
<gene>
    <name evidence="1" type="ORF">CHLFYP18_04583</name>
</gene>